<organism evidence="1 2">
    <name type="scientific">Flavivirga eckloniae</name>
    <dbReference type="NCBI Taxonomy" id="1803846"/>
    <lineage>
        <taxon>Bacteria</taxon>
        <taxon>Pseudomonadati</taxon>
        <taxon>Bacteroidota</taxon>
        <taxon>Flavobacteriia</taxon>
        <taxon>Flavobacteriales</taxon>
        <taxon>Flavobacteriaceae</taxon>
        <taxon>Flavivirga</taxon>
    </lineage>
</organism>
<sequence length="138" mass="15417">MLLSLVFADNGCSSAKIDQNAVSFEYSATSRGSYENIKINKKRVSIENKRDDATPFTKTCSETYWNSLLKELKPINVENIPNLKAPSQNRLFDGAAIARLKIIYNGTTYQTSAFDHGNPPKEIEALVKEILSISENIE</sequence>
<reference evidence="1 2" key="1">
    <citation type="submission" date="2018-01" db="EMBL/GenBank/DDBJ databases">
        <title>Complete genome sequence of Flavivirga eckloniae ECD14 isolated from seaweed Ecklonia cava.</title>
        <authorList>
            <person name="Lee J.H."/>
            <person name="Baik K.S."/>
            <person name="Seong C.N."/>
        </authorList>
    </citation>
    <scope>NUCLEOTIDE SEQUENCE [LARGE SCALE GENOMIC DNA]</scope>
    <source>
        <strain evidence="1 2">ECD14</strain>
    </source>
</reference>
<protein>
    <submittedName>
        <fullName evidence="1">Uncharacterized protein</fullName>
    </submittedName>
</protein>
<gene>
    <name evidence="1" type="ORF">C1H87_14245</name>
</gene>
<dbReference type="Proteomes" id="UP000235826">
    <property type="component" value="Chromosome"/>
</dbReference>
<dbReference type="EMBL" id="CP025791">
    <property type="protein sequence ID" value="AUP79802.1"/>
    <property type="molecule type" value="Genomic_DNA"/>
</dbReference>
<evidence type="ECO:0000313" key="2">
    <source>
        <dbReference type="Proteomes" id="UP000235826"/>
    </source>
</evidence>
<name>A0A2K9PRW0_9FLAO</name>
<keyword evidence="2" id="KW-1185">Reference proteome</keyword>
<dbReference type="AlphaFoldDB" id="A0A2K9PRW0"/>
<dbReference type="KEGG" id="fek:C1H87_14245"/>
<evidence type="ECO:0000313" key="1">
    <source>
        <dbReference type="EMBL" id="AUP79802.1"/>
    </source>
</evidence>
<proteinExistence type="predicted"/>
<accession>A0A2K9PRW0</accession>